<dbReference type="EMBL" id="JAHRHJ020000002">
    <property type="protein sequence ID" value="KAH9327684.1"/>
    <property type="molecule type" value="Genomic_DNA"/>
</dbReference>
<evidence type="ECO:0000256" key="2">
    <source>
        <dbReference type="ARBA" id="ARBA00012756"/>
    </source>
</evidence>
<feature type="domain" description="Glycoside hydrolase 35 catalytic" evidence="3">
    <location>
        <begin position="663"/>
        <end position="725"/>
    </location>
</feature>
<dbReference type="AlphaFoldDB" id="A0AA38GQE2"/>
<dbReference type="InterPro" id="IPR031330">
    <property type="entry name" value="Gly_Hdrlase_35_cat"/>
</dbReference>
<protein>
    <recommendedName>
        <fullName evidence="2">beta-galactosidase</fullName>
        <ecNumber evidence="2">3.2.1.23</ecNumber>
    </recommendedName>
</protein>
<proteinExistence type="predicted"/>
<dbReference type="PANTHER" id="PTHR47642">
    <property type="entry name" value="ATP-DEPENDENT DNA HELICASE"/>
    <property type="match status" value="1"/>
</dbReference>
<reference evidence="4 5" key="1">
    <citation type="journal article" date="2021" name="Nat. Plants">
        <title>The Taxus genome provides insights into paclitaxel biosynthesis.</title>
        <authorList>
            <person name="Xiong X."/>
            <person name="Gou J."/>
            <person name="Liao Q."/>
            <person name="Li Y."/>
            <person name="Zhou Q."/>
            <person name="Bi G."/>
            <person name="Li C."/>
            <person name="Du R."/>
            <person name="Wang X."/>
            <person name="Sun T."/>
            <person name="Guo L."/>
            <person name="Liang H."/>
            <person name="Lu P."/>
            <person name="Wu Y."/>
            <person name="Zhang Z."/>
            <person name="Ro D.K."/>
            <person name="Shang Y."/>
            <person name="Huang S."/>
            <person name="Yan J."/>
        </authorList>
    </citation>
    <scope>NUCLEOTIDE SEQUENCE [LARGE SCALE GENOMIC DNA]</scope>
    <source>
        <strain evidence="4">Ta-2019</strain>
    </source>
</reference>
<evidence type="ECO:0000259" key="3">
    <source>
        <dbReference type="Pfam" id="PF01301"/>
    </source>
</evidence>
<sequence>MRIGKQIESDLCYVNESCLRTPPIDPKFPYLFYKNDDVKKHNNQMLSICPGQQFTLHAIDQEDDEYNVHHPHRHTATLPSTIVLKTDMLVEIFAGNYDIQDGLVNGSDGIFKSYMLLNEMDIVWIKFNDPHIGHMQTKKLAHLYDNMIERSWIPILRITRPAPNSQTRTRLTMQKQFPIQLACARTIHRSQGLTMQGLAFNPAGVTQHGLTYTTLSRVTNIESLYLLTPLKMKNFKVREEITAEMMRLTENSTWQLQNDLQTMISQSELLIASLNTRSLKAHAEDILNDYDLMQVDILCLQETHTPTTQTHTLQQHFNCISMQHVHGIMICIKKHISNIETIEYRENKVEALLATVTIHNKEISIVNFYAAPTASISDILRAIDKALADTQARNNVHIIGTMKRAFDNIEGQEEDKSQPKRQATSTPSLTSIDDLNTFTIGNIFQGNVLVVYKTTVQKDQGKQLLRADLTDEKAELTVTLNVAHKFIPMHEDKVVAGKGIQITNFSIAPKTSYDRGDCDVILLLNESSTVESTPPLSIEYKFIPDTIVKQLLNNTEPYAIGTIAAIVTSAKQIGLQLILEIKDGPTEEDTTRLYLFGTFQPLFTAIEEQLQKQKHTFYLFKNVAKRAGNDNDKALKTTQSTFITPLRMEKALQDLKEMLNTTIEIENEYGNIAGPYGEAGKRYVKWAASMAIGLGTGVPWVMCQQADAPVSVINTYNGFYYDAFTPNSPNLPDFLFFSLDVHGVKKQASLKIIKEQQVSFLHVNREMKLLCHRNRRKYGRRSTVILPNIISAVGFSSPLTDVTRILKVTAPGLVLMLKEYY</sequence>
<name>A0AA38GQE2_TAXCH</name>
<dbReference type="EC" id="3.2.1.23" evidence="2"/>
<dbReference type="SUPFAM" id="SSF56219">
    <property type="entry name" value="DNase I-like"/>
    <property type="match status" value="1"/>
</dbReference>
<gene>
    <name evidence="4" type="ORF">KI387_007862</name>
</gene>
<accession>A0AA38GQE2</accession>
<dbReference type="InterPro" id="IPR051055">
    <property type="entry name" value="PIF1_helicase"/>
</dbReference>
<dbReference type="SUPFAM" id="SSF52540">
    <property type="entry name" value="P-loop containing nucleoside triphosphate hydrolases"/>
    <property type="match status" value="1"/>
</dbReference>
<dbReference type="InterPro" id="IPR036691">
    <property type="entry name" value="Endo/exonu/phosph_ase_sf"/>
</dbReference>
<dbReference type="PANTHER" id="PTHR47642:SF6">
    <property type="entry name" value="ATP-DEPENDENT DNA HELICASE"/>
    <property type="match status" value="1"/>
</dbReference>
<dbReference type="InterPro" id="IPR027417">
    <property type="entry name" value="P-loop_NTPase"/>
</dbReference>
<comment type="catalytic activity">
    <reaction evidence="1">
        <text>Hydrolysis of terminal non-reducing beta-D-galactose residues in beta-D-galactosides.</text>
        <dbReference type="EC" id="3.2.1.23"/>
    </reaction>
</comment>
<comment type="caution">
    <text evidence="4">The sequence shown here is derived from an EMBL/GenBank/DDBJ whole genome shotgun (WGS) entry which is preliminary data.</text>
</comment>
<dbReference type="Gene3D" id="3.60.10.10">
    <property type="entry name" value="Endonuclease/exonuclease/phosphatase"/>
    <property type="match status" value="1"/>
</dbReference>
<dbReference type="InterPro" id="IPR017853">
    <property type="entry name" value="GH"/>
</dbReference>
<evidence type="ECO:0000256" key="1">
    <source>
        <dbReference type="ARBA" id="ARBA00001412"/>
    </source>
</evidence>
<evidence type="ECO:0000313" key="4">
    <source>
        <dbReference type="EMBL" id="KAH9327684.1"/>
    </source>
</evidence>
<dbReference type="Gene3D" id="3.20.20.80">
    <property type="entry name" value="Glycosidases"/>
    <property type="match status" value="1"/>
</dbReference>
<dbReference type="GO" id="GO:0004565">
    <property type="term" value="F:beta-galactosidase activity"/>
    <property type="evidence" value="ECO:0007669"/>
    <property type="project" value="UniProtKB-EC"/>
</dbReference>
<evidence type="ECO:0000313" key="5">
    <source>
        <dbReference type="Proteomes" id="UP000824469"/>
    </source>
</evidence>
<dbReference type="Proteomes" id="UP000824469">
    <property type="component" value="Unassembled WGS sequence"/>
</dbReference>
<dbReference type="SUPFAM" id="SSF51445">
    <property type="entry name" value="(Trans)glycosidases"/>
    <property type="match status" value="1"/>
</dbReference>
<keyword evidence="5" id="KW-1185">Reference proteome</keyword>
<dbReference type="Pfam" id="PF01301">
    <property type="entry name" value="Glyco_hydro_35"/>
    <property type="match status" value="1"/>
</dbReference>
<organism evidence="4 5">
    <name type="scientific">Taxus chinensis</name>
    <name type="common">Chinese yew</name>
    <name type="synonym">Taxus wallichiana var. chinensis</name>
    <dbReference type="NCBI Taxonomy" id="29808"/>
    <lineage>
        <taxon>Eukaryota</taxon>
        <taxon>Viridiplantae</taxon>
        <taxon>Streptophyta</taxon>
        <taxon>Embryophyta</taxon>
        <taxon>Tracheophyta</taxon>
        <taxon>Spermatophyta</taxon>
        <taxon>Pinopsida</taxon>
        <taxon>Pinidae</taxon>
        <taxon>Conifers II</taxon>
        <taxon>Cupressales</taxon>
        <taxon>Taxaceae</taxon>
        <taxon>Taxus</taxon>
    </lineage>
</organism>